<organism evidence="3 4">
    <name type="scientific">Rhodocollybia butyracea</name>
    <dbReference type="NCBI Taxonomy" id="206335"/>
    <lineage>
        <taxon>Eukaryota</taxon>
        <taxon>Fungi</taxon>
        <taxon>Dikarya</taxon>
        <taxon>Basidiomycota</taxon>
        <taxon>Agaricomycotina</taxon>
        <taxon>Agaricomycetes</taxon>
        <taxon>Agaricomycetidae</taxon>
        <taxon>Agaricales</taxon>
        <taxon>Marasmiineae</taxon>
        <taxon>Omphalotaceae</taxon>
        <taxon>Rhodocollybia</taxon>
    </lineage>
</organism>
<evidence type="ECO:0000256" key="1">
    <source>
        <dbReference type="SAM" id="MobiDB-lite"/>
    </source>
</evidence>
<feature type="region of interest" description="Disordered" evidence="1">
    <location>
        <begin position="1"/>
        <end position="34"/>
    </location>
</feature>
<evidence type="ECO:0000313" key="4">
    <source>
        <dbReference type="Proteomes" id="UP000772434"/>
    </source>
</evidence>
<dbReference type="Proteomes" id="UP000772434">
    <property type="component" value="Unassembled WGS sequence"/>
</dbReference>
<dbReference type="AlphaFoldDB" id="A0A9P5P2D1"/>
<keyword evidence="2" id="KW-1133">Transmembrane helix</keyword>
<evidence type="ECO:0000256" key="2">
    <source>
        <dbReference type="SAM" id="Phobius"/>
    </source>
</evidence>
<protein>
    <submittedName>
        <fullName evidence="3">Uncharacterized protein</fullName>
    </submittedName>
</protein>
<gene>
    <name evidence="3" type="ORF">BDP27DRAFT_1434860</name>
</gene>
<reference evidence="3" key="1">
    <citation type="submission" date="2020-11" db="EMBL/GenBank/DDBJ databases">
        <authorList>
            <consortium name="DOE Joint Genome Institute"/>
            <person name="Ahrendt S."/>
            <person name="Riley R."/>
            <person name="Andreopoulos W."/>
            <person name="Labutti K."/>
            <person name="Pangilinan J."/>
            <person name="Ruiz-Duenas F.J."/>
            <person name="Barrasa J.M."/>
            <person name="Sanchez-Garcia M."/>
            <person name="Camarero S."/>
            <person name="Miyauchi S."/>
            <person name="Serrano A."/>
            <person name="Linde D."/>
            <person name="Babiker R."/>
            <person name="Drula E."/>
            <person name="Ayuso-Fernandez I."/>
            <person name="Pacheco R."/>
            <person name="Padilla G."/>
            <person name="Ferreira P."/>
            <person name="Barriuso J."/>
            <person name="Kellner H."/>
            <person name="Castanera R."/>
            <person name="Alfaro M."/>
            <person name="Ramirez L."/>
            <person name="Pisabarro A.G."/>
            <person name="Kuo A."/>
            <person name="Tritt A."/>
            <person name="Lipzen A."/>
            <person name="He G."/>
            <person name="Yan M."/>
            <person name="Ng V."/>
            <person name="Cullen D."/>
            <person name="Martin F."/>
            <person name="Rosso M.-N."/>
            <person name="Henrissat B."/>
            <person name="Hibbett D."/>
            <person name="Martinez A.T."/>
            <person name="Grigoriev I.V."/>
        </authorList>
    </citation>
    <scope>NUCLEOTIDE SEQUENCE</scope>
    <source>
        <strain evidence="3">AH 40177</strain>
    </source>
</reference>
<feature type="region of interest" description="Disordered" evidence="1">
    <location>
        <begin position="196"/>
        <end position="218"/>
    </location>
</feature>
<feature type="transmembrane region" description="Helical" evidence="2">
    <location>
        <begin position="76"/>
        <end position="98"/>
    </location>
</feature>
<accession>A0A9P5P2D1</accession>
<name>A0A9P5P2D1_9AGAR</name>
<keyword evidence="2" id="KW-0812">Transmembrane</keyword>
<sequence length="334" mass="37380">MPLQRREPYVKVQTSDPDLEAQRDAVAEKDPQASASPTSTIVKLDVPILQDLKEMQIAHALALKVRNKLFSDINSLTWHMLIITVSCITCVLGLVYLIEGDIRYGIKQRQNARNISSLNDTNPSVNIQNSNPKDVYRQIATWYLQTYTLFIVYDVLCIFLARLGSIRSVSVSLRTGMTLLDKYIGDSIYHYHGPPLPSPPPSSSNKYTQNTWPTRPDPDSWSSKTGLCTHYLCGGESMALYRSILMTNLLMLFPFDLMVRVYAGGMHPGSYTLYVLGLPVLAFLALSLVCFLAISGLFGFQIVPDGRVEEYSEEIWMAMAMDSKKLGGHIDNAL</sequence>
<feature type="transmembrane region" description="Helical" evidence="2">
    <location>
        <begin position="271"/>
        <end position="298"/>
    </location>
</feature>
<comment type="caution">
    <text evidence="3">The sequence shown here is derived from an EMBL/GenBank/DDBJ whole genome shotgun (WGS) entry which is preliminary data.</text>
</comment>
<feature type="transmembrane region" description="Helical" evidence="2">
    <location>
        <begin position="239"/>
        <end position="259"/>
    </location>
</feature>
<feature type="transmembrane region" description="Helical" evidence="2">
    <location>
        <begin position="142"/>
        <end position="164"/>
    </location>
</feature>
<feature type="compositionally biased region" description="Basic and acidic residues" evidence="1">
    <location>
        <begin position="20"/>
        <end position="31"/>
    </location>
</feature>
<keyword evidence="2" id="KW-0472">Membrane</keyword>
<dbReference type="EMBL" id="JADNRY010000533">
    <property type="protein sequence ID" value="KAF9043689.1"/>
    <property type="molecule type" value="Genomic_DNA"/>
</dbReference>
<proteinExistence type="predicted"/>
<evidence type="ECO:0000313" key="3">
    <source>
        <dbReference type="EMBL" id="KAF9043689.1"/>
    </source>
</evidence>
<keyword evidence="4" id="KW-1185">Reference proteome</keyword>